<comment type="similarity">
    <text evidence="1 4">Belongs to the glycerate kinase type-1 family.</text>
</comment>
<organism evidence="5 6">
    <name type="scientific">Lutibacter flavus</name>
    <dbReference type="NCBI Taxonomy" id="691689"/>
    <lineage>
        <taxon>Bacteria</taxon>
        <taxon>Pseudomonadati</taxon>
        <taxon>Bacteroidota</taxon>
        <taxon>Flavobacteriia</taxon>
        <taxon>Flavobacteriales</taxon>
        <taxon>Flavobacteriaceae</taxon>
        <taxon>Lutibacter</taxon>
    </lineage>
</organism>
<dbReference type="RefSeq" id="WP_089377024.1">
    <property type="nucleotide sequence ID" value="NZ_FZNX01000001.1"/>
</dbReference>
<dbReference type="GO" id="GO:0031388">
    <property type="term" value="P:organic acid phosphorylation"/>
    <property type="evidence" value="ECO:0007669"/>
    <property type="project" value="UniProtKB-UniRule"/>
</dbReference>
<gene>
    <name evidence="5" type="ORF">SAMN04488111_0699</name>
</gene>
<dbReference type="Gene3D" id="3.90.1510.10">
    <property type="entry name" value="Glycerate kinase, domain 2"/>
    <property type="match status" value="1"/>
</dbReference>
<sequence>MRVLIAPDKFKGSLSAQQVCDAVEKGIKRFDSSIEIIKHPLADGGEGTLEILQNYFNLKPVSVEVQNPIFEKVTAQYMISGKNAFIEMSNASGLQLLKKAAQNCYNTSTIGTGQLILDAIGKGAKNITLFIGGSATNDAGIGMASALGYSFYNFKNELINPIGKELINLSKIDAENVKINFSKIKFTVVCDVKNPLYGKQGAAHIYGKQKGASTEEIKSLDLGLMNFSKQVKEHLKKDISTLEGGGAAGGLGAGAVCFLNAEIKSGINFVIEQTKFKDHLNDKIDLIITGEGSVDKQTLEGKVVKGVNEIATKYKIPFYIVAGVVKDKKLIKENLNPVGISSIMELNVSFEDAVKNAALLLNSIAFKIVSDL</sequence>
<dbReference type="InterPro" id="IPR018197">
    <property type="entry name" value="Glycerate_kinase_RE-like"/>
</dbReference>
<dbReference type="EMBL" id="FZNX01000001">
    <property type="protein sequence ID" value="SNR35290.1"/>
    <property type="molecule type" value="Genomic_DNA"/>
</dbReference>
<dbReference type="OrthoDB" id="9774290at2"/>
<evidence type="ECO:0000256" key="1">
    <source>
        <dbReference type="ARBA" id="ARBA00006284"/>
    </source>
</evidence>
<keyword evidence="2 4" id="KW-0808">Transferase</keyword>
<dbReference type="PANTHER" id="PTHR21599">
    <property type="entry name" value="GLYCERATE KINASE"/>
    <property type="match status" value="1"/>
</dbReference>
<dbReference type="GO" id="GO:0008887">
    <property type="term" value="F:glycerate kinase activity"/>
    <property type="evidence" value="ECO:0007669"/>
    <property type="project" value="UniProtKB-UniRule"/>
</dbReference>
<protein>
    <submittedName>
        <fullName evidence="5">Glycerate kinase</fullName>
    </submittedName>
</protein>
<dbReference type="Proteomes" id="UP000198412">
    <property type="component" value="Unassembled WGS sequence"/>
</dbReference>
<dbReference type="SUPFAM" id="SSF110738">
    <property type="entry name" value="Glycerate kinase I"/>
    <property type="match status" value="1"/>
</dbReference>
<evidence type="ECO:0000256" key="4">
    <source>
        <dbReference type="PIRNR" id="PIRNR006078"/>
    </source>
</evidence>
<dbReference type="InterPro" id="IPR036129">
    <property type="entry name" value="Glycerate_kinase_sf"/>
</dbReference>
<evidence type="ECO:0000256" key="3">
    <source>
        <dbReference type="ARBA" id="ARBA00022777"/>
    </source>
</evidence>
<dbReference type="AlphaFoldDB" id="A0A238VLM6"/>
<dbReference type="NCBIfam" id="TIGR00045">
    <property type="entry name" value="glycerate kinase"/>
    <property type="match status" value="1"/>
</dbReference>
<reference evidence="6" key="1">
    <citation type="submission" date="2017-06" db="EMBL/GenBank/DDBJ databases">
        <authorList>
            <person name="Varghese N."/>
            <person name="Submissions S."/>
        </authorList>
    </citation>
    <scope>NUCLEOTIDE SEQUENCE [LARGE SCALE GENOMIC DNA]</scope>
    <source>
        <strain evidence="6">DSM 27993</strain>
    </source>
</reference>
<evidence type="ECO:0000313" key="6">
    <source>
        <dbReference type="Proteomes" id="UP000198412"/>
    </source>
</evidence>
<dbReference type="PANTHER" id="PTHR21599:SF0">
    <property type="entry name" value="GLYCERATE KINASE"/>
    <property type="match status" value="1"/>
</dbReference>
<accession>A0A238VLM6</accession>
<keyword evidence="6" id="KW-1185">Reference proteome</keyword>
<evidence type="ECO:0000256" key="2">
    <source>
        <dbReference type="ARBA" id="ARBA00022679"/>
    </source>
</evidence>
<name>A0A238VLM6_9FLAO</name>
<evidence type="ECO:0000313" key="5">
    <source>
        <dbReference type="EMBL" id="SNR35290.1"/>
    </source>
</evidence>
<proteinExistence type="inferred from homology"/>
<dbReference type="Pfam" id="PF02595">
    <property type="entry name" value="Gly_kinase"/>
    <property type="match status" value="1"/>
</dbReference>
<dbReference type="Gene3D" id="3.40.50.10350">
    <property type="entry name" value="Glycerate kinase, domain 1"/>
    <property type="match status" value="1"/>
</dbReference>
<keyword evidence="3 4" id="KW-0418">Kinase</keyword>
<dbReference type="PIRSF" id="PIRSF006078">
    <property type="entry name" value="GlxK"/>
    <property type="match status" value="1"/>
</dbReference>
<dbReference type="InterPro" id="IPR018193">
    <property type="entry name" value="Glyc_kinase_flavodox-like_fold"/>
</dbReference>
<dbReference type="InterPro" id="IPR004381">
    <property type="entry name" value="Glycerate_kinase"/>
</dbReference>